<evidence type="ECO:0000313" key="2">
    <source>
        <dbReference type="Proteomes" id="UP000030659"/>
    </source>
</evidence>
<organism evidence="1 2">
    <name type="scientific">Plasmodium vinckei petteri</name>
    <dbReference type="NCBI Taxonomy" id="138298"/>
    <lineage>
        <taxon>Eukaryota</taxon>
        <taxon>Sar</taxon>
        <taxon>Alveolata</taxon>
        <taxon>Apicomplexa</taxon>
        <taxon>Aconoidasida</taxon>
        <taxon>Haemosporida</taxon>
        <taxon>Plasmodiidae</taxon>
        <taxon>Plasmodium</taxon>
        <taxon>Plasmodium (Vinckeia)</taxon>
    </lineage>
</organism>
<reference evidence="1 2" key="1">
    <citation type="submission" date="2013-02" db="EMBL/GenBank/DDBJ databases">
        <title>The Genome Sequence of Plasmodium vinckei petteri CR.</title>
        <authorList>
            <consortium name="The Broad Institute Genome Sequencing Platform"/>
            <consortium name="The Broad Institute Genome Sequencing Center for Infectious Disease"/>
            <person name="Neafsey D."/>
            <person name="Cheeseman I."/>
            <person name="Volkman S."/>
            <person name="Adams J."/>
            <person name="Walker B."/>
            <person name="Young S.K."/>
            <person name="Zeng Q."/>
            <person name="Gargeya S."/>
            <person name="Fitzgerald M."/>
            <person name="Haas B."/>
            <person name="Abouelleil A."/>
            <person name="Alvarado L."/>
            <person name="Arachchi H.M."/>
            <person name="Berlin A.M."/>
            <person name="Chapman S.B."/>
            <person name="Dewar J."/>
            <person name="Goldberg J."/>
            <person name="Griggs A."/>
            <person name="Gujja S."/>
            <person name="Hansen M."/>
            <person name="Howarth C."/>
            <person name="Imamovic A."/>
            <person name="Larimer J."/>
            <person name="McCowan C."/>
            <person name="Murphy C."/>
            <person name="Neiman D."/>
            <person name="Pearson M."/>
            <person name="Priest M."/>
            <person name="Roberts A."/>
            <person name="Saif S."/>
            <person name="Shea T."/>
            <person name="Sisk P."/>
            <person name="Sykes S."/>
            <person name="Wortman J."/>
            <person name="Nusbaum C."/>
            <person name="Birren B."/>
        </authorList>
    </citation>
    <scope>NUCLEOTIDE SEQUENCE [LARGE SCALE GENOMIC DNA]</scope>
    <source>
        <strain evidence="1 2">CR</strain>
    </source>
</reference>
<dbReference type="EMBL" id="KI965397">
    <property type="protein sequence ID" value="EUD73103.1"/>
    <property type="molecule type" value="Genomic_DNA"/>
</dbReference>
<dbReference type="Pfam" id="PF09592">
    <property type="entry name" value="DUF2031"/>
    <property type="match status" value="1"/>
</dbReference>
<accession>W7AP66</accession>
<gene>
    <name evidence="1" type="ORF">YYG_02103</name>
</gene>
<sequence>MQEIYYVNERSIYLEMDVINFRNNRILTGVDGQFDLYDFYESILSPSNQFNGYNDDDEEIKNLQNIIDSHITKHKENNTLPNLNNVDKKTKK</sequence>
<proteinExistence type="predicted"/>
<dbReference type="AlphaFoldDB" id="W7AP66"/>
<protein>
    <recommendedName>
        <fullName evidence="3">Fam-b protein</fullName>
    </recommendedName>
</protein>
<evidence type="ECO:0008006" key="3">
    <source>
        <dbReference type="Google" id="ProtNLM"/>
    </source>
</evidence>
<dbReference type="InterPro" id="IPR006484">
    <property type="entry name" value="PYST_B"/>
</dbReference>
<dbReference type="Proteomes" id="UP000030659">
    <property type="component" value="Unassembled WGS sequence"/>
</dbReference>
<evidence type="ECO:0000313" key="1">
    <source>
        <dbReference type="EMBL" id="EUD73103.1"/>
    </source>
</evidence>
<name>W7AP66_PLAVN</name>